<dbReference type="EMBL" id="JH688456">
    <property type="protein sequence ID" value="EJD33070.1"/>
    <property type="molecule type" value="Genomic_DNA"/>
</dbReference>
<evidence type="ECO:0000313" key="2">
    <source>
        <dbReference type="EMBL" id="EJD33070.1"/>
    </source>
</evidence>
<reference evidence="3" key="1">
    <citation type="journal article" date="2012" name="Science">
        <title>The Paleozoic origin of enzymatic lignin decomposition reconstructed from 31 fungal genomes.</title>
        <authorList>
            <person name="Floudas D."/>
            <person name="Binder M."/>
            <person name="Riley R."/>
            <person name="Barry K."/>
            <person name="Blanchette R.A."/>
            <person name="Henrissat B."/>
            <person name="Martinez A.T."/>
            <person name="Otillar R."/>
            <person name="Spatafora J.W."/>
            <person name="Yadav J.S."/>
            <person name="Aerts A."/>
            <person name="Benoit I."/>
            <person name="Boyd A."/>
            <person name="Carlson A."/>
            <person name="Copeland A."/>
            <person name="Coutinho P.M."/>
            <person name="de Vries R.P."/>
            <person name="Ferreira P."/>
            <person name="Findley K."/>
            <person name="Foster B."/>
            <person name="Gaskell J."/>
            <person name="Glotzer D."/>
            <person name="Gorecki P."/>
            <person name="Heitman J."/>
            <person name="Hesse C."/>
            <person name="Hori C."/>
            <person name="Igarashi K."/>
            <person name="Jurgens J.A."/>
            <person name="Kallen N."/>
            <person name="Kersten P."/>
            <person name="Kohler A."/>
            <person name="Kuees U."/>
            <person name="Kumar T.K.A."/>
            <person name="Kuo A."/>
            <person name="LaButti K."/>
            <person name="Larrondo L.F."/>
            <person name="Lindquist E."/>
            <person name="Ling A."/>
            <person name="Lombard V."/>
            <person name="Lucas S."/>
            <person name="Lundell T."/>
            <person name="Martin R."/>
            <person name="McLaughlin D.J."/>
            <person name="Morgenstern I."/>
            <person name="Morin E."/>
            <person name="Murat C."/>
            <person name="Nagy L.G."/>
            <person name="Nolan M."/>
            <person name="Ohm R.A."/>
            <person name="Patyshakuliyeva A."/>
            <person name="Rokas A."/>
            <person name="Ruiz-Duenas F.J."/>
            <person name="Sabat G."/>
            <person name="Salamov A."/>
            <person name="Samejima M."/>
            <person name="Schmutz J."/>
            <person name="Slot J.C."/>
            <person name="St John F."/>
            <person name="Stenlid J."/>
            <person name="Sun H."/>
            <person name="Sun S."/>
            <person name="Syed K."/>
            <person name="Tsang A."/>
            <person name="Wiebenga A."/>
            <person name="Young D."/>
            <person name="Pisabarro A."/>
            <person name="Eastwood D.C."/>
            <person name="Martin F."/>
            <person name="Cullen D."/>
            <person name="Grigoriev I.V."/>
            <person name="Hibbett D.S."/>
        </authorList>
    </citation>
    <scope>NUCLEOTIDE SEQUENCE [LARGE SCALE GENOMIC DNA]</scope>
    <source>
        <strain evidence="3">TFB10046</strain>
    </source>
</reference>
<evidence type="ECO:0000256" key="1">
    <source>
        <dbReference type="SAM" id="MobiDB-lite"/>
    </source>
</evidence>
<dbReference type="AlphaFoldDB" id="J0WMM7"/>
<sequence length="419" mass="46512">MAGSQWQMQLGTPLFLRDPDSPCEMDASRGAGDRQYRRNTVHSSDLRPLSDPSVACPQRADDRLTVPRSMHTPRLPMPPAHPSSERNRGRSHHDETPPDMWRRVRELEAELLETRNALAVERHTAGQKTKEVKELVIENSRLRFELDGVHSMQTPMSAETEPESEATLTFASLNRGVLEFALQISHSLHPHDLMVRLHPSRIDPFLRRNVMADALLRPILMRGATARVPMHNVIVPVCRCMLNSFLSEFIFWPYFPGLLGNQNGVFYNLKDRIYAQQPQRTAALWRSITYEAVASDRKTQALATHVTQGFFSLLADLLQAMLPPENFVAADVFPKLVPGATALVLAAMGWQDTARMRYTSYERPDDGGSDAHGAQEGASRPAAQMLVTVFPATGVGQRSLGVLVGHDGPGDSPGLCATS</sequence>
<feature type="compositionally biased region" description="Polar residues" evidence="1">
    <location>
        <begin position="1"/>
        <end position="10"/>
    </location>
</feature>
<evidence type="ECO:0000313" key="3">
    <source>
        <dbReference type="Proteomes" id="UP000006514"/>
    </source>
</evidence>
<dbReference type="KEGG" id="adl:AURDEDRAFT_177844"/>
<accession>J0WMM7</accession>
<feature type="compositionally biased region" description="Basic and acidic residues" evidence="1">
    <location>
        <begin position="83"/>
        <end position="100"/>
    </location>
</feature>
<gene>
    <name evidence="2" type="ORF">AURDEDRAFT_177844</name>
</gene>
<name>J0WMM7_AURST</name>
<feature type="region of interest" description="Disordered" evidence="1">
    <location>
        <begin position="1"/>
        <end position="100"/>
    </location>
</feature>
<dbReference type="Proteomes" id="UP000006514">
    <property type="component" value="Unassembled WGS sequence"/>
</dbReference>
<protein>
    <submittedName>
        <fullName evidence="2">Uncharacterized protein</fullName>
    </submittedName>
</protein>
<keyword evidence="3" id="KW-1185">Reference proteome</keyword>
<organism evidence="2 3">
    <name type="scientific">Auricularia subglabra (strain TFB-10046 / SS5)</name>
    <name type="common">White-rot fungus</name>
    <name type="synonym">Auricularia delicata (strain TFB10046)</name>
    <dbReference type="NCBI Taxonomy" id="717982"/>
    <lineage>
        <taxon>Eukaryota</taxon>
        <taxon>Fungi</taxon>
        <taxon>Dikarya</taxon>
        <taxon>Basidiomycota</taxon>
        <taxon>Agaricomycotina</taxon>
        <taxon>Agaricomycetes</taxon>
        <taxon>Auriculariales</taxon>
        <taxon>Auriculariaceae</taxon>
        <taxon>Auricularia</taxon>
    </lineage>
</organism>
<dbReference type="InParanoid" id="J0WMM7"/>
<proteinExistence type="predicted"/>